<dbReference type="PANTHER" id="PTHR31439:SF4">
    <property type="entry name" value="NEURONAL PAS DOMAIN PROTEIN"/>
    <property type="match status" value="1"/>
</dbReference>
<keyword evidence="1" id="KW-1185">Reference proteome</keyword>
<dbReference type="RefSeq" id="XP_010937956.1">
    <property type="nucleotide sequence ID" value="XM_010939654.3"/>
</dbReference>
<dbReference type="KEGG" id="egu:105057163"/>
<dbReference type="PANTHER" id="PTHR31439">
    <property type="entry name" value="EXPRESSED PROTEIN"/>
    <property type="match status" value="1"/>
</dbReference>
<reference evidence="2" key="1">
    <citation type="submission" date="2025-08" db="UniProtKB">
        <authorList>
            <consortium name="RefSeq"/>
        </authorList>
    </citation>
    <scope>IDENTIFICATION</scope>
</reference>
<dbReference type="InParanoid" id="A0A6I9S5M1"/>
<dbReference type="AlphaFoldDB" id="A0A6I9S5M1"/>
<dbReference type="Proteomes" id="UP000504607">
    <property type="component" value="Chromosome 14"/>
</dbReference>
<accession>A0A6I9S5M1</accession>
<organism evidence="1 2">
    <name type="scientific">Elaeis guineensis var. tenera</name>
    <name type="common">Oil palm</name>
    <dbReference type="NCBI Taxonomy" id="51953"/>
    <lineage>
        <taxon>Eukaryota</taxon>
        <taxon>Viridiplantae</taxon>
        <taxon>Streptophyta</taxon>
        <taxon>Embryophyta</taxon>
        <taxon>Tracheophyta</taxon>
        <taxon>Spermatophyta</taxon>
        <taxon>Magnoliopsida</taxon>
        <taxon>Liliopsida</taxon>
        <taxon>Arecaceae</taxon>
        <taxon>Arecoideae</taxon>
        <taxon>Cocoseae</taxon>
        <taxon>Elaeidinae</taxon>
        <taxon>Elaeis</taxon>
    </lineage>
</organism>
<dbReference type="FunCoup" id="A0A6I9S5M1">
    <property type="interactions" value="909"/>
</dbReference>
<protein>
    <submittedName>
        <fullName evidence="2">Uncharacterized protein LOC105057163</fullName>
    </submittedName>
</protein>
<proteinExistence type="predicted"/>
<name>A0A6I9S5M1_ELAGV</name>
<gene>
    <name evidence="2" type="primary">LOC105057163</name>
</gene>
<evidence type="ECO:0000313" key="2">
    <source>
        <dbReference type="RefSeq" id="XP_010937956.1"/>
    </source>
</evidence>
<sequence length="499" mass="57219">MTSSFVPDVWGWISNLPPVTQWNTNFMSLCICKTTSTHPSMNLSVTKSSQSQKTYVSFSIFAYFNMPISLWTSSSIHLKSKTQPSLKEEDVLHLFFDIINGVLMYGPNMKSSFRFPAVQIIDEFRDVFNLAFLTLAFLICIYEAPNNLRQGCLDTLRIQLASSRSREASKLLMRILGSNLEEQWMRSLNLAVTNWILEFQASNHSFKTPSPLFSYAFSASGLWKVQLYCPIIAMSIEDPDTATHDERLLFSLKYQQLEGVIQLAYKVIFQENWIDVVVAVDNIRCDVNPLASETLMAERGYGSDEKHFPSRIALQLTPMLQSDVLSVSLSKSSENPTHEVGKEKTFEGSLDPSNHNLGLNVSATETVTISMKPWKFEQSAHGNCAILNWFLHDVVKGREVFSSKPSKLALLQPRAWFRDRYSSAHRPFTKQGGVIFASDVYGESVRWKMCRRALGKKMEWEIKGWIWLTYWPNRQKTSYCETRRLEFRELLYLHLPKVA</sequence>
<dbReference type="GeneID" id="105057163"/>
<dbReference type="OrthoDB" id="724026at2759"/>
<evidence type="ECO:0000313" key="1">
    <source>
        <dbReference type="Proteomes" id="UP000504607"/>
    </source>
</evidence>